<reference evidence="2" key="1">
    <citation type="submission" date="2017-05" db="EMBL/GenBank/DDBJ databases">
        <authorList>
            <person name="Ray J."/>
            <person name="Price M."/>
            <person name="Deutschbauer A."/>
        </authorList>
    </citation>
    <scope>NUCLEOTIDE SEQUENCE [LARGE SCALE GENOMIC DNA]</scope>
    <source>
        <strain evidence="2">DSM 19842</strain>
    </source>
</reference>
<dbReference type="AlphaFoldDB" id="A0A1X9YNL2"/>
<dbReference type="KEGG" id="pact:CA264_02780"/>
<evidence type="ECO:0008006" key="3">
    <source>
        <dbReference type="Google" id="ProtNLM"/>
    </source>
</evidence>
<gene>
    <name evidence="1" type="ORF">CA264_02780</name>
</gene>
<name>A0A1X9YNL2_9BACT</name>
<proteinExistence type="predicted"/>
<evidence type="ECO:0000313" key="2">
    <source>
        <dbReference type="Proteomes" id="UP000266292"/>
    </source>
</evidence>
<dbReference type="Proteomes" id="UP000266292">
    <property type="component" value="Chromosome"/>
</dbReference>
<keyword evidence="2" id="KW-1185">Reference proteome</keyword>
<dbReference type="OrthoDB" id="852611at2"/>
<protein>
    <recommendedName>
        <fullName evidence="3">STAS/SEC14 domain-containing protein</fullName>
    </recommendedName>
</protein>
<dbReference type="STRING" id="709015.GCA_000472485_00550"/>
<evidence type="ECO:0000313" key="1">
    <source>
        <dbReference type="EMBL" id="ARS34452.1"/>
    </source>
</evidence>
<accession>A0A1X9YNL2</accession>
<dbReference type="EMBL" id="CP021235">
    <property type="protein sequence ID" value="ARS34452.1"/>
    <property type="molecule type" value="Genomic_DNA"/>
</dbReference>
<sequence length="177" mass="19713">MEGPRLKAGSWLPLCFCTLNFVLYIQLKNLDMNAIEQTQQAIYRAPKLNVYVTPALRVLTIQPKGNVPSAIYRAGMTAAAETAINSKLLHWLVNAKAGGIVTPADQIWTSDVIAPRLAAASCVRKMAFVEPDDLHTKLILEDMMNKASDLFSFEMQFFAHAQDALVWFTDTETDTCF</sequence>
<organism evidence="1 2">
    <name type="scientific">Pontibacter actiniarum</name>
    <dbReference type="NCBI Taxonomy" id="323450"/>
    <lineage>
        <taxon>Bacteria</taxon>
        <taxon>Pseudomonadati</taxon>
        <taxon>Bacteroidota</taxon>
        <taxon>Cytophagia</taxon>
        <taxon>Cytophagales</taxon>
        <taxon>Hymenobacteraceae</taxon>
        <taxon>Pontibacter</taxon>
    </lineage>
</organism>